<dbReference type="FunFam" id="3.10.20.810:FF:000001">
    <property type="entry name" value="Histidine biosynthesis bifunctional protein HisIE"/>
    <property type="match status" value="1"/>
</dbReference>
<evidence type="ECO:0000256" key="5">
    <source>
        <dbReference type="ARBA" id="ARBA00005169"/>
    </source>
</evidence>
<dbReference type="GO" id="GO:0004635">
    <property type="term" value="F:phosphoribosyl-AMP cyclohydrolase activity"/>
    <property type="evidence" value="ECO:0007669"/>
    <property type="project" value="UniProtKB-UniRule"/>
</dbReference>
<dbReference type="InterPro" id="IPR050064">
    <property type="entry name" value="IGPS_HisA/HisF"/>
</dbReference>
<dbReference type="PANTHER" id="PTHR21235">
    <property type="entry name" value="IMIDAZOLE GLYCEROL PHOSPHATE SYNTHASE SUBUNIT HISF/H IGP SYNTHASE SUBUNIT HISF/H"/>
    <property type="match status" value="1"/>
</dbReference>
<dbReference type="GO" id="GO:0004636">
    <property type="term" value="F:phosphoribosyl-ATP diphosphatase activity"/>
    <property type="evidence" value="ECO:0007669"/>
    <property type="project" value="UniProtKB-UniRule"/>
</dbReference>
<comment type="function">
    <text evidence="19">IGPS catalyzes the conversion of PRFAR and glutamine to IGP, AICAR and glutamate. The HisF subunit catalyzes the cyclization activity that produces IGP and AICAR from PRFAR using the ammonia provided by the HisH subunit.</text>
</comment>
<evidence type="ECO:0000256" key="15">
    <source>
        <dbReference type="ARBA" id="ARBA00022840"/>
    </source>
</evidence>
<evidence type="ECO:0000256" key="1">
    <source>
        <dbReference type="ARBA" id="ARBA00000024"/>
    </source>
</evidence>
<evidence type="ECO:0000313" key="24">
    <source>
        <dbReference type="EMBL" id="RUO40586.1"/>
    </source>
</evidence>
<feature type="domain" description="Phosphoribosyl-AMP cyclohydrolase" evidence="23">
    <location>
        <begin position="291"/>
        <end position="364"/>
    </location>
</feature>
<comment type="subunit">
    <text evidence="10">Heterodimer of HisH and HisF.</text>
</comment>
<keyword evidence="18 21" id="KW-0511">Multifunctional enzyme</keyword>
<comment type="similarity">
    <text evidence="7 21">In the C-terminal section; belongs to the PRA-PH family.</text>
</comment>
<protein>
    <recommendedName>
        <fullName evidence="21">Histidine biosynthesis bifunctional protein HisIE</fullName>
    </recommendedName>
    <domain>
        <recommendedName>
            <fullName evidence="21">Phosphoribosyl-AMP cyclohydrolase</fullName>
            <shortName evidence="21">PRA-CH</shortName>
            <ecNumber evidence="21">3.5.4.19</ecNumber>
        </recommendedName>
    </domain>
    <domain>
        <recommendedName>
            <fullName evidence="21">Phosphoribosyl-ATP pyrophosphatase</fullName>
            <shortName evidence="21">PRA-PH</shortName>
            <ecNumber evidence="21">3.6.1.31</ecNumber>
        </recommendedName>
    </domain>
</protein>
<dbReference type="GO" id="GO:0000105">
    <property type="term" value="P:L-histidine biosynthetic process"/>
    <property type="evidence" value="ECO:0007669"/>
    <property type="project" value="UniProtKB-UniRule"/>
</dbReference>
<comment type="catalytic activity">
    <reaction evidence="20">
        <text>5-[(5-phospho-1-deoxy-D-ribulos-1-ylimino)methylamino]-1-(5-phospho-beta-D-ribosyl)imidazole-4-carboxamide + L-glutamine = D-erythro-1-(imidazol-4-yl)glycerol 3-phosphate + 5-amino-1-(5-phospho-beta-D-ribosyl)imidazole-4-carboxamide + L-glutamate + H(+)</text>
        <dbReference type="Rhea" id="RHEA:24793"/>
        <dbReference type="ChEBI" id="CHEBI:15378"/>
        <dbReference type="ChEBI" id="CHEBI:29985"/>
        <dbReference type="ChEBI" id="CHEBI:58278"/>
        <dbReference type="ChEBI" id="CHEBI:58359"/>
        <dbReference type="ChEBI" id="CHEBI:58475"/>
        <dbReference type="ChEBI" id="CHEBI:58525"/>
        <dbReference type="EC" id="4.3.2.10"/>
    </reaction>
</comment>
<comment type="subcellular location">
    <subcellularLocation>
        <location evidence="3 21">Cytoplasm</location>
    </subcellularLocation>
</comment>
<comment type="caution">
    <text evidence="24">The sequence shown here is derived from an EMBL/GenBank/DDBJ whole genome shotgun (WGS) entry which is preliminary data.</text>
</comment>
<evidence type="ECO:0000256" key="6">
    <source>
        <dbReference type="ARBA" id="ARBA00005204"/>
    </source>
</evidence>
<dbReference type="SUPFAM" id="SSF101386">
    <property type="entry name" value="all-alpha NTP pyrophosphatases"/>
    <property type="match status" value="1"/>
</dbReference>
<comment type="catalytic activity">
    <reaction evidence="1 21">
        <text>1-(5-phospho-beta-D-ribosyl)-5'-AMP + H2O = 1-(5-phospho-beta-D-ribosyl)-5-[(5-phospho-beta-D-ribosylamino)methylideneamino]imidazole-4-carboxamide</text>
        <dbReference type="Rhea" id="RHEA:20049"/>
        <dbReference type="ChEBI" id="CHEBI:15377"/>
        <dbReference type="ChEBI" id="CHEBI:58435"/>
        <dbReference type="ChEBI" id="CHEBI:59457"/>
        <dbReference type="EC" id="3.5.4.19"/>
    </reaction>
</comment>
<evidence type="ECO:0000256" key="9">
    <source>
        <dbReference type="ARBA" id="ARBA00009667"/>
    </source>
</evidence>
<dbReference type="InterPro" id="IPR038019">
    <property type="entry name" value="PRib_AMP_CycHydrolase_sf"/>
</dbReference>
<dbReference type="FunFam" id="1.10.287.1080:FF:000002">
    <property type="entry name" value="Histidine biosynthesis bifunctional protein HisIE"/>
    <property type="match status" value="1"/>
</dbReference>
<proteinExistence type="inferred from homology"/>
<dbReference type="SUPFAM" id="SSF51366">
    <property type="entry name" value="Ribulose-phoshate binding barrel"/>
    <property type="match status" value="1"/>
</dbReference>
<comment type="pathway">
    <text evidence="6 21">Amino-acid biosynthesis; L-histidine biosynthesis; L-histidine from 5-phospho-alpha-D-ribose 1-diphosphate: step 2/9.</text>
</comment>
<dbReference type="UniPathway" id="UPA00031">
    <property type="reaction ID" value="UER00007"/>
</dbReference>
<dbReference type="InterPro" id="IPR013785">
    <property type="entry name" value="Aldolase_TIM"/>
</dbReference>
<evidence type="ECO:0000256" key="16">
    <source>
        <dbReference type="ARBA" id="ARBA00023102"/>
    </source>
</evidence>
<evidence type="ECO:0000256" key="17">
    <source>
        <dbReference type="ARBA" id="ARBA00023239"/>
    </source>
</evidence>
<evidence type="ECO:0000256" key="2">
    <source>
        <dbReference type="ARBA" id="ARBA00001460"/>
    </source>
</evidence>
<dbReference type="NCBIfam" id="TIGR03188">
    <property type="entry name" value="histidine_hisI"/>
    <property type="match status" value="1"/>
</dbReference>
<evidence type="ECO:0000256" key="14">
    <source>
        <dbReference type="ARBA" id="ARBA00022801"/>
    </source>
</evidence>
<dbReference type="Pfam" id="PF00977">
    <property type="entry name" value="His_biosynth"/>
    <property type="match status" value="1"/>
</dbReference>
<dbReference type="InterPro" id="IPR002496">
    <property type="entry name" value="PRib_AMP_CycHydrolase_dom"/>
</dbReference>
<dbReference type="OrthoDB" id="9795769at2"/>
<dbReference type="HAMAP" id="MF_01020">
    <property type="entry name" value="HisE"/>
    <property type="match status" value="1"/>
</dbReference>
<dbReference type="GO" id="GO:0005524">
    <property type="term" value="F:ATP binding"/>
    <property type="evidence" value="ECO:0007669"/>
    <property type="project" value="UniProtKB-KW"/>
</dbReference>
<accession>A0A432X1Z7</accession>
<comment type="pathway">
    <text evidence="4">Amino-acid biosynthesis; L-histidine biosynthesis; L-histidine from 5-phospho-alpha-D-ribose 1-diphosphate: step 5/9.</text>
</comment>
<dbReference type="NCBIfam" id="NF002747">
    <property type="entry name" value="PRK02759.1"/>
    <property type="match status" value="1"/>
</dbReference>
<name>A0A432X1Z7_9GAMM</name>
<evidence type="ECO:0000256" key="3">
    <source>
        <dbReference type="ARBA" id="ARBA00004496"/>
    </source>
</evidence>
<evidence type="ECO:0000256" key="13">
    <source>
        <dbReference type="ARBA" id="ARBA00022741"/>
    </source>
</evidence>
<dbReference type="GO" id="GO:0000107">
    <property type="term" value="F:imidazoleglycerol-phosphate synthase activity"/>
    <property type="evidence" value="ECO:0007669"/>
    <property type="project" value="InterPro"/>
</dbReference>
<evidence type="ECO:0000256" key="4">
    <source>
        <dbReference type="ARBA" id="ARBA00005091"/>
    </source>
</evidence>
<comment type="pathway">
    <text evidence="5 21">Amino-acid biosynthesis; L-histidine biosynthesis; L-histidine from 5-phospho-alpha-D-ribose 1-diphosphate: step 3/9.</text>
</comment>
<evidence type="ECO:0000256" key="12">
    <source>
        <dbReference type="ARBA" id="ARBA00022605"/>
    </source>
</evidence>
<dbReference type="Gene3D" id="1.10.287.1080">
    <property type="entry name" value="MazG-like"/>
    <property type="match status" value="1"/>
</dbReference>
<comment type="similarity">
    <text evidence="8 21">In the N-terminal section; belongs to the PRA-CH family.</text>
</comment>
<sequence>MLEQRIIACLDVNNGKVVKGTQFRQHEIMGDILPLAEKYAAEGADELVLYDISASVEQRVVDKSWIQDIAERIHIPLAVAGGINSVEQAREVLAYGAAKVSINSPALQRPELINELVAAFGSDKVVVGIDSFYHAETNSYQVLQFTGDENRTETTQWNTFDWVKEVVKRGAGEIVLNCMNQDGVRQGYDIEQLQAVRAICPVPLVASGGAGSIQHVRQVFAEARVNGALLASALHKNLVSLRVLQADLRVNPVRATSVCTNSLNLDTLAWQKMNQLLPCVVQCVSTGHVLMQGYMDRASAEATLASGQVTFFSRSKNRLWRKGETSGNTLDLVELTADCDRDALLALVRPQGPTCHLGSTSCWQTQTPLATAPYTQLATLEQTIAARKQAAAPDTSYTAQLFAEGVQRCAQKVGEEGVEVALAGVVEDDAALLNESADLLYHLLVLLQARNLSLADVSKVLATRAQA</sequence>
<dbReference type="Pfam" id="PF01503">
    <property type="entry name" value="PRA-PH"/>
    <property type="match status" value="1"/>
</dbReference>
<evidence type="ECO:0000256" key="22">
    <source>
        <dbReference type="RuleBase" id="RU003657"/>
    </source>
</evidence>
<keyword evidence="16 21" id="KW-0368">Histidine biosynthesis</keyword>
<reference evidence="24 25" key="1">
    <citation type="journal article" date="2011" name="Front. Microbiol.">
        <title>Genomic signatures of strain selection and enhancement in Bacillus atrophaeus var. globigii, a historical biowarfare simulant.</title>
        <authorList>
            <person name="Gibbons H.S."/>
            <person name="Broomall S.M."/>
            <person name="McNew L.A."/>
            <person name="Daligault H."/>
            <person name="Chapman C."/>
            <person name="Bruce D."/>
            <person name="Karavis M."/>
            <person name="Krepps M."/>
            <person name="McGregor P.A."/>
            <person name="Hong C."/>
            <person name="Park K.H."/>
            <person name="Akmal A."/>
            <person name="Feldman A."/>
            <person name="Lin J.S."/>
            <person name="Chang W.E."/>
            <person name="Higgs B.W."/>
            <person name="Demirev P."/>
            <person name="Lindquist J."/>
            <person name="Liem A."/>
            <person name="Fochler E."/>
            <person name="Read T.D."/>
            <person name="Tapia R."/>
            <person name="Johnson S."/>
            <person name="Bishop-Lilly K.A."/>
            <person name="Detter C."/>
            <person name="Han C."/>
            <person name="Sozhamannan S."/>
            <person name="Rosenzweig C.N."/>
            <person name="Skowronski E.W."/>
        </authorList>
    </citation>
    <scope>NUCLEOTIDE SEQUENCE [LARGE SCALE GENOMIC DNA]</scope>
    <source>
        <strain evidence="24 25">AIT1</strain>
    </source>
</reference>
<keyword evidence="15 21" id="KW-0067">ATP-binding</keyword>
<keyword evidence="11 21" id="KW-0963">Cytoplasm</keyword>
<dbReference type="GO" id="GO:0005737">
    <property type="term" value="C:cytoplasm"/>
    <property type="evidence" value="ECO:0007669"/>
    <property type="project" value="UniProtKB-SubCell"/>
</dbReference>
<dbReference type="AlphaFoldDB" id="A0A432X1Z7"/>
<gene>
    <name evidence="21" type="primary">hisI</name>
    <name evidence="21" type="synonym">hisIE</name>
    <name evidence="24" type="ORF">CWE15_07525</name>
</gene>
<evidence type="ECO:0000256" key="21">
    <source>
        <dbReference type="HAMAP-Rule" id="MF_01019"/>
    </source>
</evidence>
<comment type="similarity">
    <text evidence="9 22">Belongs to the HisA/HisF family.</text>
</comment>
<dbReference type="PANTHER" id="PTHR21235:SF2">
    <property type="entry name" value="IMIDAZOLE GLYCEROL PHOSPHATE SYNTHASE HISHF"/>
    <property type="match status" value="1"/>
</dbReference>
<dbReference type="HAMAP" id="MF_01019">
    <property type="entry name" value="HisIE"/>
    <property type="match status" value="1"/>
</dbReference>
<dbReference type="CDD" id="cd04731">
    <property type="entry name" value="HisF"/>
    <property type="match status" value="1"/>
</dbReference>
<keyword evidence="13 21" id="KW-0547">Nucleotide-binding</keyword>
<dbReference type="EC" id="3.5.4.19" evidence="21"/>
<keyword evidence="14 21" id="KW-0378">Hydrolase</keyword>
<dbReference type="CDD" id="cd11534">
    <property type="entry name" value="NTP-PPase_HisIE_like"/>
    <property type="match status" value="1"/>
</dbReference>
<dbReference type="GO" id="GO:0016829">
    <property type="term" value="F:lyase activity"/>
    <property type="evidence" value="ECO:0007669"/>
    <property type="project" value="UniProtKB-KW"/>
</dbReference>
<evidence type="ECO:0000256" key="10">
    <source>
        <dbReference type="ARBA" id="ARBA00011152"/>
    </source>
</evidence>
<evidence type="ECO:0000256" key="11">
    <source>
        <dbReference type="ARBA" id="ARBA00022490"/>
    </source>
</evidence>
<dbReference type="Gene3D" id="3.20.20.70">
    <property type="entry name" value="Aldolase class I"/>
    <property type="match status" value="1"/>
</dbReference>
<dbReference type="SUPFAM" id="SSF141734">
    <property type="entry name" value="HisI-like"/>
    <property type="match status" value="1"/>
</dbReference>
<evidence type="ECO:0000259" key="23">
    <source>
        <dbReference type="Pfam" id="PF01502"/>
    </source>
</evidence>
<keyword evidence="25" id="KW-1185">Reference proteome</keyword>
<feature type="region of interest" description="Phosphoribosyl-ATP pyrophosphohydrolase" evidence="21">
    <location>
        <begin position="377"/>
        <end position="467"/>
    </location>
</feature>
<dbReference type="Proteomes" id="UP000286976">
    <property type="component" value="Unassembled WGS sequence"/>
</dbReference>
<dbReference type="EMBL" id="PIPQ01000003">
    <property type="protein sequence ID" value="RUO40586.1"/>
    <property type="molecule type" value="Genomic_DNA"/>
</dbReference>
<keyword evidence="12 21" id="KW-0028">Amino-acid biosynthesis</keyword>
<evidence type="ECO:0000256" key="7">
    <source>
        <dbReference type="ARBA" id="ARBA00007731"/>
    </source>
</evidence>
<organism evidence="24 25">
    <name type="scientific">Aliidiomarina taiwanensis</name>
    <dbReference type="NCBI Taxonomy" id="946228"/>
    <lineage>
        <taxon>Bacteria</taxon>
        <taxon>Pseudomonadati</taxon>
        <taxon>Pseudomonadota</taxon>
        <taxon>Gammaproteobacteria</taxon>
        <taxon>Alteromonadales</taxon>
        <taxon>Idiomarinaceae</taxon>
        <taxon>Aliidiomarina</taxon>
    </lineage>
</organism>
<dbReference type="EC" id="3.6.1.31" evidence="21"/>
<dbReference type="InterPro" id="IPR004651">
    <property type="entry name" value="HisF"/>
</dbReference>
<dbReference type="InterPro" id="IPR023019">
    <property type="entry name" value="His_synth_HisIE"/>
</dbReference>
<dbReference type="Gene3D" id="3.10.20.810">
    <property type="entry name" value="Phosphoribosyl-AMP cyclohydrolase"/>
    <property type="match status" value="1"/>
</dbReference>
<evidence type="ECO:0000256" key="8">
    <source>
        <dbReference type="ARBA" id="ARBA00008299"/>
    </source>
</evidence>
<dbReference type="InterPro" id="IPR021130">
    <property type="entry name" value="PRib-ATP_PPHydrolase-like"/>
</dbReference>
<keyword evidence="17" id="KW-0456">Lyase</keyword>
<feature type="region of interest" description="Phosphoribosyl-AMP cyclohydrolase" evidence="21">
    <location>
        <begin position="1"/>
        <end position="376"/>
    </location>
</feature>
<dbReference type="InterPro" id="IPR006062">
    <property type="entry name" value="His_biosynth"/>
</dbReference>
<dbReference type="InterPro" id="IPR011060">
    <property type="entry name" value="RibuloseP-bd_barrel"/>
</dbReference>
<evidence type="ECO:0000256" key="19">
    <source>
        <dbReference type="ARBA" id="ARBA00025475"/>
    </source>
</evidence>
<dbReference type="Pfam" id="PF01502">
    <property type="entry name" value="PRA-CH"/>
    <property type="match status" value="1"/>
</dbReference>
<evidence type="ECO:0000256" key="20">
    <source>
        <dbReference type="ARBA" id="ARBA00047838"/>
    </source>
</evidence>
<evidence type="ECO:0000313" key="25">
    <source>
        <dbReference type="Proteomes" id="UP000286976"/>
    </source>
</evidence>
<evidence type="ECO:0000256" key="18">
    <source>
        <dbReference type="ARBA" id="ARBA00023268"/>
    </source>
</evidence>
<dbReference type="InterPro" id="IPR008179">
    <property type="entry name" value="HisE"/>
</dbReference>
<comment type="catalytic activity">
    <reaction evidence="2 21">
        <text>1-(5-phospho-beta-D-ribosyl)-ATP + H2O = 1-(5-phospho-beta-D-ribosyl)-5'-AMP + diphosphate + H(+)</text>
        <dbReference type="Rhea" id="RHEA:22828"/>
        <dbReference type="ChEBI" id="CHEBI:15377"/>
        <dbReference type="ChEBI" id="CHEBI:15378"/>
        <dbReference type="ChEBI" id="CHEBI:33019"/>
        <dbReference type="ChEBI" id="CHEBI:59457"/>
        <dbReference type="ChEBI" id="CHEBI:73183"/>
        <dbReference type="EC" id="3.6.1.31"/>
    </reaction>
</comment>